<keyword evidence="1" id="KW-0812">Transmembrane</keyword>
<dbReference type="InterPro" id="IPR010530">
    <property type="entry name" value="B12D"/>
</dbReference>
<dbReference type="Proteomes" id="UP000230605">
    <property type="component" value="Chromosome 1"/>
</dbReference>
<evidence type="ECO:0000313" key="3">
    <source>
        <dbReference type="Proteomes" id="UP000230605"/>
    </source>
</evidence>
<dbReference type="Pfam" id="PF06522">
    <property type="entry name" value="B12D"/>
    <property type="match status" value="1"/>
</dbReference>
<keyword evidence="1" id="KW-1133">Transmembrane helix</keyword>
<name>A0A2G5I730_CERBT</name>
<dbReference type="OrthoDB" id="202195at2759"/>
<sequence length="122" mass="13754">MQVHRDLSPLHHPRLARTMQSTRFLAANMLRQARATPTLRMNQQQLARGFRTTPKRMAGQKEEQAAHTISQRLRTLKKIPPELIPLGVVLAAAIIAAGYSLGRKLMTDKTLRLTRTGKQADH</sequence>
<dbReference type="AlphaFoldDB" id="A0A2G5I730"/>
<evidence type="ECO:0008006" key="4">
    <source>
        <dbReference type="Google" id="ProtNLM"/>
    </source>
</evidence>
<keyword evidence="1" id="KW-0472">Membrane</keyword>
<evidence type="ECO:0000256" key="1">
    <source>
        <dbReference type="SAM" id="Phobius"/>
    </source>
</evidence>
<reference evidence="2 3" key="1">
    <citation type="submission" date="2015-10" db="EMBL/GenBank/DDBJ databases">
        <title>The cercosporin biosynthetic gene cluster was horizontally transferred to several fungal lineages and shown to be expanded in Cercospora beticola based on microsynteny with recipient genomes.</title>
        <authorList>
            <person name="De Jonge R."/>
            <person name="Ebert M.K."/>
            <person name="Suttle J.C."/>
            <person name="Jurick Ii W.M."/>
            <person name="Secor G.A."/>
            <person name="Thomma B.P."/>
            <person name="Van De Peer Y."/>
            <person name="Bolton M.D."/>
        </authorList>
    </citation>
    <scope>NUCLEOTIDE SEQUENCE [LARGE SCALE GENOMIC DNA]</scope>
    <source>
        <strain evidence="2 3">09-40</strain>
    </source>
</reference>
<proteinExistence type="predicted"/>
<comment type="caution">
    <text evidence="2">The sequence shown here is derived from an EMBL/GenBank/DDBJ whole genome shotgun (WGS) entry which is preliminary data.</text>
</comment>
<accession>A0A2G5I730</accession>
<evidence type="ECO:0000313" key="2">
    <source>
        <dbReference type="EMBL" id="PIB00590.1"/>
    </source>
</evidence>
<gene>
    <name evidence="2" type="ORF">CB0940_00071</name>
</gene>
<protein>
    <recommendedName>
        <fullName evidence="4">NADH-ubiquinone reductase complex 1 MLRQ subunit</fullName>
    </recommendedName>
</protein>
<feature type="transmembrane region" description="Helical" evidence="1">
    <location>
        <begin position="83"/>
        <end position="102"/>
    </location>
</feature>
<organism evidence="2 3">
    <name type="scientific">Cercospora beticola</name>
    <name type="common">Sugarbeet leaf spot fungus</name>
    <dbReference type="NCBI Taxonomy" id="122368"/>
    <lineage>
        <taxon>Eukaryota</taxon>
        <taxon>Fungi</taxon>
        <taxon>Dikarya</taxon>
        <taxon>Ascomycota</taxon>
        <taxon>Pezizomycotina</taxon>
        <taxon>Dothideomycetes</taxon>
        <taxon>Dothideomycetidae</taxon>
        <taxon>Mycosphaerellales</taxon>
        <taxon>Mycosphaerellaceae</taxon>
        <taxon>Cercospora</taxon>
    </lineage>
</organism>
<dbReference type="EMBL" id="LKMD01000100">
    <property type="protein sequence ID" value="PIB00590.1"/>
    <property type="molecule type" value="Genomic_DNA"/>
</dbReference>